<dbReference type="Gene3D" id="2.120.10.30">
    <property type="entry name" value="TolB, C-terminal domain"/>
    <property type="match status" value="1"/>
</dbReference>
<sequence length="302" mass="33581">MRRRFTIKLILPVAAICAAVAAYAANVSQTAPNQAKLLSSLSLELKEPWFGGLSAVAVDAKGENVTVLTDRSHLLQGKLLRDDGALTGMQLKAHNQLRNIWGKEMKSGRDFLDSEGLSVTPDGTIYVSFEGFARVSRYETRTAKAEDLPQPRSFRHFGFNKALEGLANDKNGNLYTLPEKAPGEGFPVWRWNGRTWQQPFEVPKSAGYLPVGLDIGPDGRLYLLERKFALVGFKSRLRRWEIDGDAIRNETTLLTTPLGTHGNLEGLSVWQTSTGQLRAAMVSDNNFLSFQKSELVEYQLPR</sequence>
<dbReference type="RefSeq" id="WP_153545859.1">
    <property type="nucleotide sequence ID" value="NZ_WIXK01000002.1"/>
</dbReference>
<name>A0A844AVP1_9RHOB</name>
<dbReference type="Proteomes" id="UP000436694">
    <property type="component" value="Unassembled WGS sequence"/>
</dbReference>
<dbReference type="InterPro" id="IPR011042">
    <property type="entry name" value="6-blade_b-propeller_TolB-like"/>
</dbReference>
<organism evidence="3 4">
    <name type="scientific">Tritonibacter aquimaris</name>
    <dbReference type="NCBI Taxonomy" id="2663379"/>
    <lineage>
        <taxon>Bacteria</taxon>
        <taxon>Pseudomonadati</taxon>
        <taxon>Pseudomonadota</taxon>
        <taxon>Alphaproteobacteria</taxon>
        <taxon>Rhodobacterales</taxon>
        <taxon>Paracoccaceae</taxon>
        <taxon>Tritonibacter</taxon>
    </lineage>
</organism>
<dbReference type="InterPro" id="IPR014567">
    <property type="entry name" value="UCP031900"/>
</dbReference>
<keyword evidence="1" id="KW-0732">Signal</keyword>
<dbReference type="SUPFAM" id="SSF101898">
    <property type="entry name" value="NHL repeat"/>
    <property type="match status" value="1"/>
</dbReference>
<dbReference type="Pfam" id="PF13449">
    <property type="entry name" value="Phytase-like"/>
    <property type="match status" value="1"/>
</dbReference>
<evidence type="ECO:0000313" key="4">
    <source>
        <dbReference type="Proteomes" id="UP000436694"/>
    </source>
</evidence>
<reference evidence="3 4" key="1">
    <citation type="submission" date="2019-10" db="EMBL/GenBank/DDBJ databases">
        <title>Epibacterium sp. nov., isolated from seawater.</title>
        <authorList>
            <person name="Zhang X."/>
            <person name="Li N."/>
        </authorList>
    </citation>
    <scope>NUCLEOTIDE SEQUENCE [LARGE SCALE GENOMIC DNA]</scope>
    <source>
        <strain evidence="3 4">SM1969</strain>
    </source>
</reference>
<dbReference type="InterPro" id="IPR027372">
    <property type="entry name" value="Phytase-like_dom"/>
</dbReference>
<dbReference type="AlphaFoldDB" id="A0A844AVP1"/>
<evidence type="ECO:0000256" key="1">
    <source>
        <dbReference type="SAM" id="SignalP"/>
    </source>
</evidence>
<evidence type="ECO:0000313" key="3">
    <source>
        <dbReference type="EMBL" id="MQY42061.1"/>
    </source>
</evidence>
<dbReference type="PIRSF" id="PIRSF031900">
    <property type="entry name" value="UCP031900"/>
    <property type="match status" value="1"/>
</dbReference>
<feature type="signal peptide" evidence="1">
    <location>
        <begin position="1"/>
        <end position="24"/>
    </location>
</feature>
<dbReference type="EMBL" id="WIXK01000002">
    <property type="protein sequence ID" value="MQY42061.1"/>
    <property type="molecule type" value="Genomic_DNA"/>
</dbReference>
<proteinExistence type="predicted"/>
<gene>
    <name evidence="3" type="ORF">GG681_05375</name>
</gene>
<keyword evidence="4" id="KW-1185">Reference proteome</keyword>
<feature type="domain" description="Phytase-like" evidence="2">
    <location>
        <begin position="49"/>
        <end position="287"/>
    </location>
</feature>
<accession>A0A844AVP1</accession>
<evidence type="ECO:0000259" key="2">
    <source>
        <dbReference type="Pfam" id="PF13449"/>
    </source>
</evidence>
<comment type="caution">
    <text evidence="3">The sequence shown here is derived from an EMBL/GenBank/DDBJ whole genome shotgun (WGS) entry which is preliminary data.</text>
</comment>
<protein>
    <submittedName>
        <fullName evidence="3">Esterase-like activity of phytase family protein</fullName>
    </submittedName>
</protein>
<feature type="chain" id="PRO_5032403364" evidence="1">
    <location>
        <begin position="25"/>
        <end position="302"/>
    </location>
</feature>